<evidence type="ECO:0008006" key="4">
    <source>
        <dbReference type="Google" id="ProtNLM"/>
    </source>
</evidence>
<keyword evidence="1" id="KW-0732">Signal</keyword>
<feature type="chain" id="PRO_5015598470" description="Lipoprotein" evidence="1">
    <location>
        <begin position="40"/>
        <end position="153"/>
    </location>
</feature>
<sequence length="153" mass="16196">MAMAASPVPKLRAWMARAGVTRVAHVGRALLLASTCALALNACMSVSTQKVGMTPVASADPVHTIQLSRVVIAALPNDSSVTLPAASQWRRVGALPQGDVYRSMGGLFTIQTRRQGEAYLVASSGKLLGFYLPGESAYMALSRPVTLPVEMRQ</sequence>
<accession>A0A2S5GJD5</accession>
<protein>
    <recommendedName>
        <fullName evidence="4">Lipoprotein</fullName>
    </recommendedName>
</protein>
<dbReference type="EMBL" id="PREU01000018">
    <property type="protein sequence ID" value="PPA72983.1"/>
    <property type="molecule type" value="Genomic_DNA"/>
</dbReference>
<gene>
    <name evidence="2" type="ORF">C4E15_27725</name>
</gene>
<name>A0A2S5GJD5_9BURK</name>
<reference evidence="2 3" key="1">
    <citation type="submission" date="2018-02" db="EMBL/GenBank/DDBJ databases">
        <title>Draft Genome of Achromobacter spanius stain 6.</title>
        <authorList>
            <person name="Gunasekera T.S."/>
            <person name="Radwan O."/>
            <person name="Ruiz O.N."/>
        </authorList>
    </citation>
    <scope>NUCLEOTIDE SEQUENCE [LARGE SCALE GENOMIC DNA]</scope>
    <source>
        <strain evidence="2 3">6</strain>
    </source>
</reference>
<feature type="signal peptide" evidence="1">
    <location>
        <begin position="1"/>
        <end position="39"/>
    </location>
</feature>
<comment type="caution">
    <text evidence="2">The sequence shown here is derived from an EMBL/GenBank/DDBJ whole genome shotgun (WGS) entry which is preliminary data.</text>
</comment>
<organism evidence="2 3">
    <name type="scientific">Achromobacter spanius</name>
    <dbReference type="NCBI Taxonomy" id="217203"/>
    <lineage>
        <taxon>Bacteria</taxon>
        <taxon>Pseudomonadati</taxon>
        <taxon>Pseudomonadota</taxon>
        <taxon>Betaproteobacteria</taxon>
        <taxon>Burkholderiales</taxon>
        <taxon>Alcaligenaceae</taxon>
        <taxon>Achromobacter</taxon>
    </lineage>
</organism>
<dbReference type="OrthoDB" id="8657429at2"/>
<evidence type="ECO:0000313" key="3">
    <source>
        <dbReference type="Proteomes" id="UP000239990"/>
    </source>
</evidence>
<evidence type="ECO:0000256" key="1">
    <source>
        <dbReference type="SAM" id="SignalP"/>
    </source>
</evidence>
<proteinExistence type="predicted"/>
<dbReference type="AlphaFoldDB" id="A0A2S5GJD5"/>
<evidence type="ECO:0000313" key="2">
    <source>
        <dbReference type="EMBL" id="PPA72983.1"/>
    </source>
</evidence>
<dbReference type="Proteomes" id="UP000239990">
    <property type="component" value="Unassembled WGS sequence"/>
</dbReference>